<reference evidence="3 6" key="2">
    <citation type="submission" date="2018-09" db="EMBL/GenBank/DDBJ databases">
        <title>Complete genome sequence of Cupriavidus oxalaticus T2, a bacterium capable of phenol tolerance and degradation.</title>
        <authorList>
            <person name="Yan J."/>
        </authorList>
    </citation>
    <scope>NUCLEOTIDE SEQUENCE [LARGE SCALE GENOMIC DNA]</scope>
    <source>
        <strain evidence="3 6">T2</strain>
    </source>
</reference>
<dbReference type="Proteomes" id="UP000256862">
    <property type="component" value="Chromosome CO2235"/>
</dbReference>
<dbReference type="OrthoDB" id="8678477at2"/>
<dbReference type="InterPro" id="IPR005064">
    <property type="entry name" value="BUG"/>
</dbReference>
<proteinExistence type="inferred from homology"/>
<dbReference type="RefSeq" id="WP_063238978.1">
    <property type="nucleotide sequence ID" value="NZ_CP032519.1"/>
</dbReference>
<dbReference type="Proteomes" id="UP000623307">
    <property type="component" value="Chromosome 2"/>
</dbReference>
<evidence type="ECO:0000313" key="6">
    <source>
        <dbReference type="Proteomes" id="UP000325743"/>
    </source>
</evidence>
<organism evidence="5">
    <name type="scientific">Cupriavidus oxalaticus</name>
    <dbReference type="NCBI Taxonomy" id="96344"/>
    <lineage>
        <taxon>Bacteria</taxon>
        <taxon>Pseudomonadati</taxon>
        <taxon>Pseudomonadota</taxon>
        <taxon>Betaproteobacteria</taxon>
        <taxon>Burkholderiales</taxon>
        <taxon>Burkholderiaceae</taxon>
        <taxon>Cupriavidus</taxon>
    </lineage>
</organism>
<keyword evidence="2" id="KW-0732">Signal</keyword>
<gene>
    <name evidence="5" type="ORF">CO2235_140070</name>
    <name evidence="3" type="ORF">D2917_20195</name>
    <name evidence="4" type="ORF">JTE92_19965</name>
</gene>
<sequence length="330" mass="34978">MTSRMQSLVAALGAGTVLTLGTASGAMAQEAWPSRPIQLIVASSAGSGTDALARLMGQRLSEVLKQPVVVDARPGGSGIIAAKAVIKAPNDGYTLLYATASGHVIAPSVMKHYPLDLRKGLVPVAQTMEGGVILAVNAELPVHNLSELINFVKANPDKYSYATWANGSSANLTMEWLKKKTGMKTEHVAYKTSTQLLTDVSSGVVKIGWADPSVMTPFVRSGKVRPIAIPGNVRPPQFPEVQTMGEQGYGFDAVGWFGVFAPAGTDPAIVKRLHAEINKVQQSPEAAAMMKNMNFGPPPAKTTEQFRDIVDSDLNTWSKIAADAGIQLDL</sequence>
<dbReference type="EMBL" id="CP032519">
    <property type="protein sequence ID" value="QEZ46555.1"/>
    <property type="molecule type" value="Genomic_DNA"/>
</dbReference>
<feature type="signal peptide" evidence="2">
    <location>
        <begin position="1"/>
        <end position="28"/>
    </location>
</feature>
<feature type="chain" id="PRO_5044585677" evidence="2">
    <location>
        <begin position="29"/>
        <end position="330"/>
    </location>
</feature>
<dbReference type="Proteomes" id="UP000325743">
    <property type="component" value="Chromosome 2"/>
</dbReference>
<evidence type="ECO:0000256" key="2">
    <source>
        <dbReference type="SAM" id="SignalP"/>
    </source>
</evidence>
<accession>A0A375G3C5</accession>
<evidence type="ECO:0000313" key="4">
    <source>
        <dbReference type="EMBL" id="QRQ95705.1"/>
    </source>
</evidence>
<dbReference type="PANTHER" id="PTHR42928:SF5">
    <property type="entry name" value="BLR1237 PROTEIN"/>
    <property type="match status" value="1"/>
</dbReference>
<dbReference type="InterPro" id="IPR042100">
    <property type="entry name" value="Bug_dom1"/>
</dbReference>
<dbReference type="Pfam" id="PF03401">
    <property type="entry name" value="TctC"/>
    <property type="match status" value="1"/>
</dbReference>
<keyword evidence="7" id="KW-1185">Reference proteome</keyword>
<name>A0A375G3C5_9BURK</name>
<dbReference type="EMBL" id="CP069812">
    <property type="protein sequence ID" value="QRQ95705.1"/>
    <property type="molecule type" value="Genomic_DNA"/>
</dbReference>
<evidence type="ECO:0000313" key="7">
    <source>
        <dbReference type="Proteomes" id="UP000623307"/>
    </source>
</evidence>
<dbReference type="SUPFAM" id="SSF53850">
    <property type="entry name" value="Periplasmic binding protein-like II"/>
    <property type="match status" value="1"/>
</dbReference>
<evidence type="ECO:0000256" key="1">
    <source>
        <dbReference type="ARBA" id="ARBA00006987"/>
    </source>
</evidence>
<reference evidence="5" key="1">
    <citation type="submission" date="2018-01" db="EMBL/GenBank/DDBJ databases">
        <authorList>
            <person name="Clerissi C."/>
        </authorList>
    </citation>
    <scope>NUCLEOTIDE SEQUENCE</scope>
    <source>
        <strain evidence="5">Cupriavidus oxalaticus LMG 2235</strain>
    </source>
</reference>
<dbReference type="CDD" id="cd07012">
    <property type="entry name" value="PBP2_Bug_TTT"/>
    <property type="match status" value="1"/>
</dbReference>
<dbReference type="PANTHER" id="PTHR42928">
    <property type="entry name" value="TRICARBOXYLATE-BINDING PROTEIN"/>
    <property type="match status" value="1"/>
</dbReference>
<dbReference type="GeneID" id="303491836"/>
<dbReference type="PIRSF" id="PIRSF017082">
    <property type="entry name" value="YflP"/>
    <property type="match status" value="1"/>
</dbReference>
<evidence type="ECO:0000313" key="3">
    <source>
        <dbReference type="EMBL" id="QEZ46555.1"/>
    </source>
</evidence>
<dbReference type="Gene3D" id="3.40.190.10">
    <property type="entry name" value="Periplasmic binding protein-like II"/>
    <property type="match status" value="1"/>
</dbReference>
<evidence type="ECO:0000313" key="5">
    <source>
        <dbReference type="EMBL" id="SPC12269.1"/>
    </source>
</evidence>
<dbReference type="Gene3D" id="3.40.190.150">
    <property type="entry name" value="Bordetella uptake gene, domain 1"/>
    <property type="match status" value="1"/>
</dbReference>
<protein>
    <submittedName>
        <fullName evidence="3">Tripartite tricarboxylate transporter substrate binding protein</fullName>
    </submittedName>
</protein>
<reference evidence="4 7" key="3">
    <citation type="submission" date="2021-02" db="EMBL/GenBank/DDBJ databases">
        <title>Complete Genome Sequence of Cupriavidus oxalaticus Strain Ox1, a Soil Oxalate-Degrading Species.</title>
        <authorList>
            <person name="Palmieri F."/>
            <person name="Udriet P."/>
            <person name="Deuasquier M."/>
            <person name="Beaudoing E."/>
            <person name="Johnson S.L."/>
            <person name="Davenport K.W."/>
            <person name="Chain P.S."/>
            <person name="Bindschedler S."/>
            <person name="Junier P."/>
        </authorList>
    </citation>
    <scope>NUCLEOTIDE SEQUENCE [LARGE SCALE GENOMIC DNA]</scope>
    <source>
        <strain evidence="4 7">Ox1</strain>
    </source>
</reference>
<dbReference type="EMBL" id="OGUS01000114">
    <property type="protein sequence ID" value="SPC12269.1"/>
    <property type="molecule type" value="Genomic_DNA"/>
</dbReference>
<dbReference type="AlphaFoldDB" id="A0A375G3C5"/>
<comment type="similarity">
    <text evidence="1">Belongs to the UPF0065 (bug) family.</text>
</comment>